<comment type="subcellular location">
    <subcellularLocation>
        <location evidence="1">Secreted</location>
    </subcellularLocation>
</comment>
<evidence type="ECO:0000256" key="3">
    <source>
        <dbReference type="ARBA" id="ARBA00022525"/>
    </source>
</evidence>
<dbReference type="RefSeq" id="WP_258347443.1">
    <property type="nucleotide sequence ID" value="NZ_BAAAYK010000038.1"/>
</dbReference>
<evidence type="ECO:0000259" key="8">
    <source>
        <dbReference type="Pfam" id="PF00720"/>
    </source>
</evidence>
<gene>
    <name evidence="9" type="ORF">GCM10020366_13920</name>
</gene>
<evidence type="ECO:0000313" key="9">
    <source>
        <dbReference type="EMBL" id="GAA3355115.1"/>
    </source>
</evidence>
<proteinExistence type="inferred from homology"/>
<dbReference type="Proteomes" id="UP001500483">
    <property type="component" value="Unassembled WGS sequence"/>
</dbReference>
<evidence type="ECO:0000256" key="6">
    <source>
        <dbReference type="ARBA" id="ARBA00023157"/>
    </source>
</evidence>
<comment type="caution">
    <text evidence="9">The sequence shown here is derived from an EMBL/GenBank/DDBJ whole genome shotgun (WGS) entry which is preliminary data.</text>
</comment>
<dbReference type="EMBL" id="BAAAYK010000038">
    <property type="protein sequence ID" value="GAA3355115.1"/>
    <property type="molecule type" value="Genomic_DNA"/>
</dbReference>
<evidence type="ECO:0000313" key="10">
    <source>
        <dbReference type="Proteomes" id="UP001500483"/>
    </source>
</evidence>
<sequence>MAATRFIRGLLLAATAVLVLTPATAGAAAAQSDLTLTIAAKDRAELPRTVSLRCEPVGGSHPNAAAACDSLTTAGGDFEQLGQAHTGQCTMELKPVVGTAHGTWQGRPVHFEKEFGNQCVAASAAGAVFDF</sequence>
<keyword evidence="3" id="KW-0964">Secreted</keyword>
<comment type="similarity">
    <text evidence="2">Belongs to the protease inhibitor I16 (SSI) family.</text>
</comment>
<dbReference type="InterPro" id="IPR020054">
    <property type="entry name" value="Prot_inh_SSI_I16_CS"/>
</dbReference>
<evidence type="ECO:0000256" key="5">
    <source>
        <dbReference type="ARBA" id="ARBA00022900"/>
    </source>
</evidence>
<evidence type="ECO:0000256" key="4">
    <source>
        <dbReference type="ARBA" id="ARBA00022690"/>
    </source>
</evidence>
<feature type="signal peptide" evidence="7">
    <location>
        <begin position="1"/>
        <end position="27"/>
    </location>
</feature>
<keyword evidence="5" id="KW-0722">Serine protease inhibitor</keyword>
<accession>A0ABP6RM30</accession>
<evidence type="ECO:0000256" key="2">
    <source>
        <dbReference type="ARBA" id="ARBA00010472"/>
    </source>
</evidence>
<dbReference type="SUPFAM" id="SSF55399">
    <property type="entry name" value="Subtilisin inhibitor"/>
    <property type="match status" value="1"/>
</dbReference>
<dbReference type="Gene3D" id="3.30.350.10">
    <property type="entry name" value="Subtilisin inhibitor-like"/>
    <property type="match status" value="1"/>
</dbReference>
<keyword evidence="10" id="KW-1185">Reference proteome</keyword>
<organism evidence="9 10">
    <name type="scientific">Saccharopolyspora gregorii</name>
    <dbReference type="NCBI Taxonomy" id="33914"/>
    <lineage>
        <taxon>Bacteria</taxon>
        <taxon>Bacillati</taxon>
        <taxon>Actinomycetota</taxon>
        <taxon>Actinomycetes</taxon>
        <taxon>Pseudonocardiales</taxon>
        <taxon>Pseudonocardiaceae</taxon>
        <taxon>Saccharopolyspora</taxon>
    </lineage>
</organism>
<dbReference type="InterPro" id="IPR036819">
    <property type="entry name" value="Subtilisin_inhibitor-like_sf"/>
</dbReference>
<reference evidence="10" key="1">
    <citation type="journal article" date="2019" name="Int. J. Syst. Evol. Microbiol.">
        <title>The Global Catalogue of Microorganisms (GCM) 10K type strain sequencing project: providing services to taxonomists for standard genome sequencing and annotation.</title>
        <authorList>
            <consortium name="The Broad Institute Genomics Platform"/>
            <consortium name="The Broad Institute Genome Sequencing Center for Infectious Disease"/>
            <person name="Wu L."/>
            <person name="Ma J."/>
        </authorList>
    </citation>
    <scope>NUCLEOTIDE SEQUENCE [LARGE SCALE GENOMIC DNA]</scope>
    <source>
        <strain evidence="10">JCM 9687</strain>
    </source>
</reference>
<evidence type="ECO:0000256" key="7">
    <source>
        <dbReference type="SAM" id="SignalP"/>
    </source>
</evidence>
<keyword evidence="6" id="KW-1015">Disulfide bond</keyword>
<dbReference type="Pfam" id="PF00720">
    <property type="entry name" value="SSI"/>
    <property type="match status" value="1"/>
</dbReference>
<protein>
    <recommendedName>
        <fullName evidence="8">Subtilisin inhibitor domain-containing protein</fullName>
    </recommendedName>
</protein>
<name>A0ABP6RM30_9PSEU</name>
<dbReference type="PROSITE" id="PS00999">
    <property type="entry name" value="SSI"/>
    <property type="match status" value="1"/>
</dbReference>
<keyword evidence="4" id="KW-0646">Protease inhibitor</keyword>
<keyword evidence="7" id="KW-0732">Signal</keyword>
<evidence type="ECO:0000256" key="1">
    <source>
        <dbReference type="ARBA" id="ARBA00004613"/>
    </source>
</evidence>
<feature type="chain" id="PRO_5046925884" description="Subtilisin inhibitor domain-containing protein" evidence="7">
    <location>
        <begin position="28"/>
        <end position="131"/>
    </location>
</feature>
<feature type="domain" description="Subtilisin inhibitor" evidence="8">
    <location>
        <begin position="31"/>
        <end position="117"/>
    </location>
</feature>
<dbReference type="InterPro" id="IPR023549">
    <property type="entry name" value="Subtilisin_inhibitor"/>
</dbReference>